<keyword evidence="2" id="KW-1185">Reference proteome</keyword>
<dbReference type="RefSeq" id="XP_012207360.1">
    <property type="nucleotide sequence ID" value="XM_012351970.1"/>
</dbReference>
<dbReference type="AlphaFoldDB" id="A0A067BUG6"/>
<accession>A0A067BUG6</accession>
<dbReference type="KEGG" id="spar:SPRG_13100"/>
<evidence type="ECO:0000313" key="1">
    <source>
        <dbReference type="EMBL" id="KDO21918.1"/>
    </source>
</evidence>
<dbReference type="VEuPathDB" id="FungiDB:SPRG_13100"/>
<dbReference type="EMBL" id="KK583278">
    <property type="protein sequence ID" value="KDO21918.1"/>
    <property type="molecule type" value="Genomic_DNA"/>
</dbReference>
<evidence type="ECO:0000313" key="2">
    <source>
        <dbReference type="Proteomes" id="UP000030745"/>
    </source>
</evidence>
<name>A0A067BUG6_SAPPC</name>
<dbReference type="Proteomes" id="UP000030745">
    <property type="component" value="Unassembled WGS sequence"/>
</dbReference>
<organism evidence="1 2">
    <name type="scientific">Saprolegnia parasitica (strain CBS 223.65)</name>
    <dbReference type="NCBI Taxonomy" id="695850"/>
    <lineage>
        <taxon>Eukaryota</taxon>
        <taxon>Sar</taxon>
        <taxon>Stramenopiles</taxon>
        <taxon>Oomycota</taxon>
        <taxon>Saprolegniomycetes</taxon>
        <taxon>Saprolegniales</taxon>
        <taxon>Saprolegniaceae</taxon>
        <taxon>Saprolegnia</taxon>
    </lineage>
</organism>
<proteinExistence type="predicted"/>
<sequence length="114" mass="12899">MSWALCDTVHVYDRRHEQAFDMRNLAGHPSLEPSSHWRLPPLPSAWLVGLSTPPILSRVRLHKLEASDSARYQLLRKTARTPLHRNVRGDDGLQALAFSLSLRHLSKDENGCPA</sequence>
<reference evidence="1 2" key="1">
    <citation type="journal article" date="2013" name="PLoS Genet.">
        <title>Distinctive expansion of potential virulence genes in the genome of the oomycete fish pathogen Saprolegnia parasitica.</title>
        <authorList>
            <person name="Jiang R.H."/>
            <person name="de Bruijn I."/>
            <person name="Haas B.J."/>
            <person name="Belmonte R."/>
            <person name="Lobach L."/>
            <person name="Christie J."/>
            <person name="van den Ackerveken G."/>
            <person name="Bottin A."/>
            <person name="Bulone V."/>
            <person name="Diaz-Moreno S.M."/>
            <person name="Dumas B."/>
            <person name="Fan L."/>
            <person name="Gaulin E."/>
            <person name="Govers F."/>
            <person name="Grenville-Briggs L.J."/>
            <person name="Horner N.R."/>
            <person name="Levin J.Z."/>
            <person name="Mammella M."/>
            <person name="Meijer H.J."/>
            <person name="Morris P."/>
            <person name="Nusbaum C."/>
            <person name="Oome S."/>
            <person name="Phillips A.J."/>
            <person name="van Rooyen D."/>
            <person name="Rzeszutek E."/>
            <person name="Saraiva M."/>
            <person name="Secombes C.J."/>
            <person name="Seidl M.F."/>
            <person name="Snel B."/>
            <person name="Stassen J.H."/>
            <person name="Sykes S."/>
            <person name="Tripathy S."/>
            <person name="van den Berg H."/>
            <person name="Vega-Arreguin J.C."/>
            <person name="Wawra S."/>
            <person name="Young S.K."/>
            <person name="Zeng Q."/>
            <person name="Dieguez-Uribeondo J."/>
            <person name="Russ C."/>
            <person name="Tyler B.M."/>
            <person name="van West P."/>
        </authorList>
    </citation>
    <scope>NUCLEOTIDE SEQUENCE [LARGE SCALE GENOMIC DNA]</scope>
    <source>
        <strain evidence="1 2">CBS 223.65</strain>
    </source>
</reference>
<gene>
    <name evidence="1" type="ORF">SPRG_13100</name>
</gene>
<protein>
    <submittedName>
        <fullName evidence="1">Uncharacterized protein</fullName>
    </submittedName>
</protein>
<dbReference type="GeneID" id="24135002"/>